<evidence type="ECO:0000256" key="2">
    <source>
        <dbReference type="SAM" id="SignalP"/>
    </source>
</evidence>
<dbReference type="EMBL" id="CAXAJV020001294">
    <property type="protein sequence ID" value="CAL7945829.1"/>
    <property type="molecule type" value="Genomic_DNA"/>
</dbReference>
<dbReference type="Gene3D" id="3.40.50.11530">
    <property type="match status" value="1"/>
</dbReference>
<keyword evidence="4" id="KW-1185">Reference proteome</keyword>
<sequence>MLIGYITIVFLFIFISSCFSFDAECDYVCNADGCEMSTNSTLSVKSCTINDIATDVHFLVTEHKNNSELPAILKINLKPPTIACKYNLFIYANELINETMCMNYEFPNINGREVHTKSTICFIPNDKEYKNKSEILVPYIFTACYAVQLQTSKDIEYTYTMKHNKFLRTNYKRTEIMKPSFDCHYDLVDNGNNEKKVKIWTNFTVPIVKAVTIMFKKMYHNDACLMQTTNFHGIASPNKTFYLLDNYIKDIHNFTAPVNRSYSDLLSLETEIPLGMNYCTTISLDDDTRCKESTLWKPPVPYCFWYIRCYDKTDNRVASYNSSNNNIDIYQNIIIVTSSVLFALMGVMSLIYIIYTYVYHNVQDNKKEVECKDTDVTNTDIVLLYPKGSESFMILMAEFREILSQICQCVVHDWYNGIEWNYVAKIGASDWFAEMLYNECRVVWIDTPAMRSLILQKFHESSVHSDAVKIGDFRDVVLPEVFNLCKRKIEQSTLQEPKHFIIRLKGFENFESTDDPFVHLSAHMRYIIPRDLKLLYSHL</sequence>
<proteinExistence type="predicted"/>
<keyword evidence="1" id="KW-0472">Membrane</keyword>
<gene>
    <name evidence="3" type="ORF">XYLVIOL_LOCUS7437</name>
</gene>
<keyword evidence="1" id="KW-1133">Transmembrane helix</keyword>
<evidence type="ECO:0000313" key="4">
    <source>
        <dbReference type="Proteomes" id="UP001642520"/>
    </source>
</evidence>
<accession>A0ABP1NXS4</accession>
<feature type="chain" id="PRO_5045233984" description="SEFIR domain-containing protein" evidence="2">
    <location>
        <begin position="21"/>
        <end position="539"/>
    </location>
</feature>
<keyword evidence="2" id="KW-0732">Signal</keyword>
<evidence type="ECO:0000313" key="3">
    <source>
        <dbReference type="EMBL" id="CAL7945829.1"/>
    </source>
</evidence>
<evidence type="ECO:0008006" key="5">
    <source>
        <dbReference type="Google" id="ProtNLM"/>
    </source>
</evidence>
<comment type="caution">
    <text evidence="3">The sequence shown here is derived from an EMBL/GenBank/DDBJ whole genome shotgun (WGS) entry which is preliminary data.</text>
</comment>
<keyword evidence="1" id="KW-0812">Transmembrane</keyword>
<feature type="transmembrane region" description="Helical" evidence="1">
    <location>
        <begin position="333"/>
        <end position="358"/>
    </location>
</feature>
<name>A0ABP1NXS4_XYLVO</name>
<evidence type="ECO:0000256" key="1">
    <source>
        <dbReference type="SAM" id="Phobius"/>
    </source>
</evidence>
<reference evidence="3 4" key="1">
    <citation type="submission" date="2024-08" db="EMBL/GenBank/DDBJ databases">
        <authorList>
            <person name="Will J Nash"/>
            <person name="Angela Man"/>
            <person name="Seanna McTaggart"/>
            <person name="Kendall Baker"/>
            <person name="Tom Barker"/>
            <person name="Leah Catchpole"/>
            <person name="Alex Durrant"/>
            <person name="Karim Gharbi"/>
            <person name="Naomi Irish"/>
            <person name="Gemy Kaithakottil"/>
            <person name="Debby Ku"/>
            <person name="Aaliyah Providence"/>
            <person name="Felix Shaw"/>
            <person name="David Swarbreck"/>
            <person name="Chris Watkins"/>
            <person name="Ann M. McCartney"/>
            <person name="Giulio Formenti"/>
            <person name="Alice Mouton"/>
            <person name="Noel Vella"/>
            <person name="Bjorn M von Reumont"/>
            <person name="Adriana Vella"/>
            <person name="Wilfried Haerty"/>
        </authorList>
    </citation>
    <scope>NUCLEOTIDE SEQUENCE [LARGE SCALE GENOMIC DNA]</scope>
</reference>
<protein>
    <recommendedName>
        <fullName evidence="5">SEFIR domain-containing protein</fullName>
    </recommendedName>
</protein>
<dbReference type="Proteomes" id="UP001642520">
    <property type="component" value="Unassembled WGS sequence"/>
</dbReference>
<organism evidence="3 4">
    <name type="scientific">Xylocopa violacea</name>
    <name type="common">Violet carpenter bee</name>
    <name type="synonym">Apis violacea</name>
    <dbReference type="NCBI Taxonomy" id="135666"/>
    <lineage>
        <taxon>Eukaryota</taxon>
        <taxon>Metazoa</taxon>
        <taxon>Ecdysozoa</taxon>
        <taxon>Arthropoda</taxon>
        <taxon>Hexapoda</taxon>
        <taxon>Insecta</taxon>
        <taxon>Pterygota</taxon>
        <taxon>Neoptera</taxon>
        <taxon>Endopterygota</taxon>
        <taxon>Hymenoptera</taxon>
        <taxon>Apocrita</taxon>
        <taxon>Aculeata</taxon>
        <taxon>Apoidea</taxon>
        <taxon>Anthophila</taxon>
        <taxon>Apidae</taxon>
        <taxon>Xylocopa</taxon>
        <taxon>Xylocopa</taxon>
    </lineage>
</organism>
<feature type="signal peptide" evidence="2">
    <location>
        <begin position="1"/>
        <end position="20"/>
    </location>
</feature>